<name>A0A1D7VL29_9ACTN</name>
<gene>
    <name evidence="1" type="ORF">SL103_15430</name>
</gene>
<organism evidence="1 2">
    <name type="scientific">Streptomyces lydicus</name>
    <dbReference type="NCBI Taxonomy" id="47763"/>
    <lineage>
        <taxon>Bacteria</taxon>
        <taxon>Bacillati</taxon>
        <taxon>Actinomycetota</taxon>
        <taxon>Actinomycetes</taxon>
        <taxon>Kitasatosporales</taxon>
        <taxon>Streptomycetaceae</taxon>
        <taxon>Streptomyces</taxon>
    </lineage>
</organism>
<dbReference type="KEGG" id="slc:SL103_15430"/>
<keyword evidence="2" id="KW-1185">Reference proteome</keyword>
<evidence type="ECO:0000313" key="2">
    <source>
        <dbReference type="Proteomes" id="UP000094094"/>
    </source>
</evidence>
<dbReference type="OrthoDB" id="4213157at2"/>
<accession>A0A1D7VL29</accession>
<reference evidence="1 2" key="1">
    <citation type="submission" date="2016-09" db="EMBL/GenBank/DDBJ databases">
        <title>Complete genome sequencing of Streptomyces lydicus 103 and metabolic pathways analysis of antibiotic biosynthesis.</title>
        <authorList>
            <person name="Jia N."/>
            <person name="Ding M.-Z."/>
            <person name="Gao F."/>
            <person name="Yuan Y.-J."/>
        </authorList>
    </citation>
    <scope>NUCLEOTIDE SEQUENCE [LARGE SCALE GENOMIC DNA]</scope>
    <source>
        <strain evidence="1 2">103</strain>
    </source>
</reference>
<protein>
    <recommendedName>
        <fullName evidence="3">Proline rich protein membrane protein</fullName>
    </recommendedName>
</protein>
<dbReference type="InterPro" id="IPR039708">
    <property type="entry name" value="MT1774/Rv1733c-like"/>
</dbReference>
<dbReference type="PANTHER" id="PTHR42305">
    <property type="entry name" value="MEMBRANE PROTEIN RV1733C-RELATED"/>
    <property type="match status" value="1"/>
</dbReference>
<proteinExistence type="predicted"/>
<dbReference type="RefSeq" id="WP_069569566.1">
    <property type="nucleotide sequence ID" value="NZ_CP017157.1"/>
</dbReference>
<dbReference type="EMBL" id="CP017157">
    <property type="protein sequence ID" value="AOP47473.1"/>
    <property type="molecule type" value="Genomic_DNA"/>
</dbReference>
<dbReference type="Proteomes" id="UP000094094">
    <property type="component" value="Chromosome"/>
</dbReference>
<dbReference type="PANTHER" id="PTHR42305:SF1">
    <property type="entry name" value="MEMBRANE PROTEIN RV1733C-RELATED"/>
    <property type="match status" value="1"/>
</dbReference>
<dbReference type="AlphaFoldDB" id="A0A1D7VL29"/>
<evidence type="ECO:0008006" key="3">
    <source>
        <dbReference type="Google" id="ProtNLM"/>
    </source>
</evidence>
<evidence type="ECO:0000313" key="1">
    <source>
        <dbReference type="EMBL" id="AOP47473.1"/>
    </source>
</evidence>
<sequence>MPLRKIRPPWRHGPLRRGTDVAESWMILVTGVLVAVLAPAAGVTAAGAVDSASARESHSWHSVSAVLTADPPARIGLDSTGGAAGRVRATVRWTAGDGAVRTGETTVAPGLRAGDRTTAWLDRHGALVRDPLTPADSLAQTIAVGTVAASGTGLLLVGAERAGAALLNRRRAAQWEREWAELDAEWRHRQT</sequence>